<gene>
    <name evidence="7" type="primary">cobQ</name>
    <name evidence="12" type="ORF">ET418_05970</name>
</gene>
<sequence>MPPLYIIGTGPGDIVHLTDAARQALAESTTIIGYDSYLEQISPLIAGKTTVATGMMREIERCREAIVRARAGEAVALVSGGDAGIYGMAGLVLELLENEAESGLPQPDVRVIPGISAIQAAASVLGAPLMHDFAVISLSDLLTPWDLIMTRLTAAARADFVIVIFNPRSTKRVTQIEEARRIILASRPAETPAGIVRNACRPDERSTVTTLGGLLEHRIDMSTIVIIGNSKSFVDSHGRMVTPRGYAGKYGAATNTEPESVTPECRSGQKNRSPHADHAAADQAPCRSSAGRPVISMPAKAEVSRPGAVMFCGTASDVGKSVITAGFCRLLVRRGISTAPFKSQNMSLNSAVTPDGGEIGRAQAVQAQACRIETHTDMNPVLLKPNSDTGSQVIVQGRPVGSMNVAQYDAYKPQAFARVAESFERLKGGYDFIAIEGAGSIAEINLRHNDIANLRVAAMARCPVILVADIDRGGVFAQLVGTIDLLEPHEKAMIRGIIINRFRGDAAILRPGLDFITERTGIPVIGVLPWLADLNLPAEDSMALSRPSHPTGGAPAPNAIRIGVVRLPRISNFTDFDAFSCEPDCTLTYLESPQQIAGLDVLILPGSKTTIPDLRYLEERGFSEAIKGFTGQIVGICGGYQMLGQRVSDPHGVESDVRELAGLGLLPVETELLPKKTTHQAAARLDDAGQALAPGCEEELAGYEIHMGITTPVGAGRPFARISRRGAAQVAVQDGAVSPDARVFGTYLHGIFDNARFREAYLNRIRCDKGLPQRHDAREPDRGDPFDRLADHLERHLDIPLLLDMCGLER</sequence>
<evidence type="ECO:0000256" key="3">
    <source>
        <dbReference type="ARBA" id="ARBA00022603"/>
    </source>
</evidence>
<keyword evidence="2 7" id="KW-0169">Cobalamin biosynthesis</keyword>
<evidence type="ECO:0000256" key="2">
    <source>
        <dbReference type="ARBA" id="ARBA00022573"/>
    </source>
</evidence>
<dbReference type="Gene3D" id="3.40.50.880">
    <property type="match status" value="1"/>
</dbReference>
<comment type="pathway">
    <text evidence="1 7">Cofactor biosynthesis; adenosylcobalamin biosynthesis.</text>
</comment>
<dbReference type="Gene3D" id="3.40.50.300">
    <property type="entry name" value="P-loop containing nucleotide triphosphate hydrolases"/>
    <property type="match status" value="1"/>
</dbReference>
<dbReference type="HAMAP" id="MF_00028">
    <property type="entry name" value="CobQ"/>
    <property type="match status" value="1"/>
</dbReference>
<dbReference type="InterPro" id="IPR006363">
    <property type="entry name" value="Cbl_synth_CobJ/CibH_dom"/>
</dbReference>
<evidence type="ECO:0000256" key="4">
    <source>
        <dbReference type="ARBA" id="ARBA00022679"/>
    </source>
</evidence>
<dbReference type="InterPro" id="IPR029062">
    <property type="entry name" value="Class_I_gatase-like"/>
</dbReference>
<dbReference type="PANTHER" id="PTHR21343">
    <property type="entry name" value="DETHIOBIOTIN SYNTHETASE"/>
    <property type="match status" value="1"/>
</dbReference>
<evidence type="ECO:0000256" key="8">
    <source>
        <dbReference type="SAM" id="MobiDB-lite"/>
    </source>
</evidence>
<dbReference type="EMBL" id="SRSD01000003">
    <property type="protein sequence ID" value="KAA0893359.1"/>
    <property type="molecule type" value="Genomic_DNA"/>
</dbReference>
<dbReference type="Pfam" id="PF01656">
    <property type="entry name" value="CbiA"/>
    <property type="match status" value="1"/>
</dbReference>
<keyword evidence="13" id="KW-1185">Reference proteome</keyword>
<evidence type="ECO:0000259" key="11">
    <source>
        <dbReference type="Pfam" id="PF07685"/>
    </source>
</evidence>
<dbReference type="GO" id="GO:0015420">
    <property type="term" value="F:ABC-type vitamin B12 transporter activity"/>
    <property type="evidence" value="ECO:0007669"/>
    <property type="project" value="UniProtKB-UniRule"/>
</dbReference>
<feature type="active site" evidence="7">
    <location>
        <position position="749"/>
    </location>
</feature>
<dbReference type="InterPro" id="IPR035996">
    <property type="entry name" value="4pyrrol_Methylase_sf"/>
</dbReference>
<dbReference type="Pfam" id="PF00590">
    <property type="entry name" value="TP_methylase"/>
    <property type="match status" value="1"/>
</dbReference>
<feature type="domain" description="CobQ/CobB/MinD/ParA nucleotide binding" evidence="10">
    <location>
        <begin position="309"/>
        <end position="538"/>
    </location>
</feature>
<dbReference type="NCBIfam" id="TIGR00313">
    <property type="entry name" value="cobQ"/>
    <property type="match status" value="1"/>
</dbReference>
<dbReference type="NCBIfam" id="NF001989">
    <property type="entry name" value="PRK00784.1"/>
    <property type="match status" value="1"/>
</dbReference>
<evidence type="ECO:0000256" key="7">
    <source>
        <dbReference type="HAMAP-Rule" id="MF_00028"/>
    </source>
</evidence>
<dbReference type="OrthoDB" id="9808302at2"/>
<dbReference type="Proteomes" id="UP000324298">
    <property type="component" value="Unassembled WGS sequence"/>
</dbReference>
<dbReference type="Gene3D" id="3.40.1010.10">
    <property type="entry name" value="Cobalt-precorrin-4 Transmethylase, Domain 1"/>
    <property type="match status" value="1"/>
</dbReference>
<dbReference type="SUPFAM" id="SSF52317">
    <property type="entry name" value="Class I glutamine amidotransferase-like"/>
    <property type="match status" value="1"/>
</dbReference>
<dbReference type="InterPro" id="IPR004459">
    <property type="entry name" value="CobQ_synth"/>
</dbReference>
<dbReference type="InterPro" id="IPR011698">
    <property type="entry name" value="GATase_3"/>
</dbReference>
<keyword evidence="6 7" id="KW-0315">Glutamine amidotransferase</keyword>
<dbReference type="CDD" id="cd11646">
    <property type="entry name" value="Precorrin_3B_C17_MT"/>
    <property type="match status" value="1"/>
</dbReference>
<dbReference type="InterPro" id="IPR000878">
    <property type="entry name" value="4pyrrol_Mease"/>
</dbReference>
<evidence type="ECO:0000313" key="12">
    <source>
        <dbReference type="EMBL" id="KAA0893359.1"/>
    </source>
</evidence>
<dbReference type="CDD" id="cd01750">
    <property type="entry name" value="GATase1_CobQ"/>
    <property type="match status" value="1"/>
</dbReference>
<dbReference type="InterPro" id="IPR033949">
    <property type="entry name" value="CobQ_GATase1"/>
</dbReference>
<dbReference type="AlphaFoldDB" id="A0A5A9XMI7"/>
<keyword evidence="5" id="KW-0949">S-adenosyl-L-methionine</keyword>
<dbReference type="GO" id="GO:0009236">
    <property type="term" value="P:cobalamin biosynthetic process"/>
    <property type="evidence" value="ECO:0007669"/>
    <property type="project" value="UniProtKB-UniRule"/>
</dbReference>
<keyword evidence="3" id="KW-0489">Methyltransferase</keyword>
<evidence type="ECO:0000259" key="10">
    <source>
        <dbReference type="Pfam" id="PF01656"/>
    </source>
</evidence>
<organism evidence="12 13">
    <name type="scientific">Oryzomonas rubra</name>
    <dbReference type="NCBI Taxonomy" id="2509454"/>
    <lineage>
        <taxon>Bacteria</taxon>
        <taxon>Pseudomonadati</taxon>
        <taxon>Thermodesulfobacteriota</taxon>
        <taxon>Desulfuromonadia</taxon>
        <taxon>Geobacterales</taxon>
        <taxon>Geobacteraceae</taxon>
        <taxon>Oryzomonas</taxon>
    </lineage>
</organism>
<feature type="domain" description="CobB/CobQ-like glutamine amidotransferase" evidence="11">
    <location>
        <begin position="561"/>
        <end position="756"/>
    </location>
</feature>
<evidence type="ECO:0000256" key="5">
    <source>
        <dbReference type="ARBA" id="ARBA00022691"/>
    </source>
</evidence>
<evidence type="ECO:0000313" key="13">
    <source>
        <dbReference type="Proteomes" id="UP000324298"/>
    </source>
</evidence>
<reference evidence="12 13" key="1">
    <citation type="submission" date="2019-04" db="EMBL/GenBank/DDBJ databases">
        <title>Geobacter ruber sp. nov., ferric-reducing bacteria isolated from paddy soil.</title>
        <authorList>
            <person name="Xu Z."/>
            <person name="Masuda Y."/>
            <person name="Itoh H."/>
            <person name="Senoo K."/>
        </authorList>
    </citation>
    <scope>NUCLEOTIDE SEQUENCE [LARGE SCALE GENOMIC DNA]</scope>
    <source>
        <strain evidence="12 13">Red88</strain>
    </source>
</reference>
<dbReference type="NCBIfam" id="TIGR01466">
    <property type="entry name" value="cobJ_cbiH"/>
    <property type="match status" value="1"/>
</dbReference>
<name>A0A5A9XMI7_9BACT</name>
<dbReference type="PROSITE" id="PS51274">
    <property type="entry name" value="GATASE_COBBQ"/>
    <property type="match status" value="1"/>
</dbReference>
<dbReference type="CDD" id="cd05389">
    <property type="entry name" value="CobQ_N"/>
    <property type="match status" value="1"/>
</dbReference>
<comment type="function">
    <text evidence="7">Catalyzes amidations at positions B, D, E, and G on adenosylcobyrinic A,C-diamide. NH(2) groups are provided by glutamine, and one molecule of ATP is hydrogenolyzed for each amidation.</text>
</comment>
<dbReference type="UniPathway" id="UPA00148"/>
<comment type="caution">
    <text evidence="12">The sequence shown here is derived from an EMBL/GenBank/DDBJ whole genome shotgun (WGS) entry which is preliminary data.</text>
</comment>
<dbReference type="SUPFAM" id="SSF52540">
    <property type="entry name" value="P-loop containing nucleoside triphosphate hydrolases"/>
    <property type="match status" value="1"/>
</dbReference>
<proteinExistence type="inferred from homology"/>
<dbReference type="InterPro" id="IPR014776">
    <property type="entry name" value="4pyrrole_Mease_sub2"/>
</dbReference>
<dbReference type="GO" id="GO:0032259">
    <property type="term" value="P:methylation"/>
    <property type="evidence" value="ECO:0007669"/>
    <property type="project" value="UniProtKB-KW"/>
</dbReference>
<dbReference type="InterPro" id="IPR014777">
    <property type="entry name" value="4pyrrole_Mease_sub1"/>
</dbReference>
<dbReference type="RefSeq" id="WP_149306675.1">
    <property type="nucleotide sequence ID" value="NZ_SRSD01000003.1"/>
</dbReference>
<evidence type="ECO:0000256" key="1">
    <source>
        <dbReference type="ARBA" id="ARBA00004953"/>
    </source>
</evidence>
<dbReference type="Pfam" id="PF07685">
    <property type="entry name" value="GATase_3"/>
    <property type="match status" value="1"/>
</dbReference>
<accession>A0A5A9XMI7</accession>
<feature type="active site" description="Nucleophile" evidence="7">
    <location>
        <position position="637"/>
    </location>
</feature>
<evidence type="ECO:0000256" key="6">
    <source>
        <dbReference type="ARBA" id="ARBA00022962"/>
    </source>
</evidence>
<feature type="region of interest" description="Disordered" evidence="8">
    <location>
        <begin position="249"/>
        <end position="292"/>
    </location>
</feature>
<dbReference type="Gene3D" id="3.30.950.10">
    <property type="entry name" value="Methyltransferase, Cobalt-precorrin-4 Transmethylase, Domain 2"/>
    <property type="match status" value="1"/>
</dbReference>
<dbReference type="InterPro" id="IPR027417">
    <property type="entry name" value="P-loop_NTPase"/>
</dbReference>
<protein>
    <recommendedName>
        <fullName evidence="7">Cobyric acid synthase</fullName>
    </recommendedName>
</protein>
<dbReference type="InterPro" id="IPR002586">
    <property type="entry name" value="CobQ/CobB/MinD/ParA_Nub-bd_dom"/>
</dbReference>
<keyword evidence="4" id="KW-0808">Transferase</keyword>
<dbReference type="GO" id="GO:0008168">
    <property type="term" value="F:methyltransferase activity"/>
    <property type="evidence" value="ECO:0007669"/>
    <property type="project" value="UniProtKB-KW"/>
</dbReference>
<dbReference type="SUPFAM" id="SSF53790">
    <property type="entry name" value="Tetrapyrrole methylase"/>
    <property type="match status" value="1"/>
</dbReference>
<evidence type="ECO:0000259" key="9">
    <source>
        <dbReference type="Pfam" id="PF00590"/>
    </source>
</evidence>
<dbReference type="InterPro" id="IPR047045">
    <property type="entry name" value="CobQ_N"/>
</dbReference>
<comment type="similarity">
    <text evidence="7">Belongs to the CobB/CobQ family. CobQ subfamily.</text>
</comment>
<dbReference type="PANTHER" id="PTHR21343:SF1">
    <property type="entry name" value="COBYRIC ACID SYNTHASE"/>
    <property type="match status" value="1"/>
</dbReference>
<feature type="domain" description="Tetrapyrrole methylase" evidence="9">
    <location>
        <begin position="4"/>
        <end position="213"/>
    </location>
</feature>